<proteinExistence type="predicted"/>
<reference evidence="1" key="1">
    <citation type="journal article" date="2020" name="Stud. Mycol.">
        <title>101 Dothideomycetes genomes: a test case for predicting lifestyles and emergence of pathogens.</title>
        <authorList>
            <person name="Haridas S."/>
            <person name="Albert R."/>
            <person name="Binder M."/>
            <person name="Bloem J."/>
            <person name="Labutti K."/>
            <person name="Salamov A."/>
            <person name="Andreopoulos B."/>
            <person name="Baker S."/>
            <person name="Barry K."/>
            <person name="Bills G."/>
            <person name="Bluhm B."/>
            <person name="Cannon C."/>
            <person name="Castanera R."/>
            <person name="Culley D."/>
            <person name="Daum C."/>
            <person name="Ezra D."/>
            <person name="Gonzalez J."/>
            <person name="Henrissat B."/>
            <person name="Kuo A."/>
            <person name="Liang C."/>
            <person name="Lipzen A."/>
            <person name="Lutzoni F."/>
            <person name="Magnuson J."/>
            <person name="Mondo S."/>
            <person name="Nolan M."/>
            <person name="Ohm R."/>
            <person name="Pangilinan J."/>
            <person name="Park H.-J."/>
            <person name="Ramirez L."/>
            <person name="Alfaro M."/>
            <person name="Sun H."/>
            <person name="Tritt A."/>
            <person name="Yoshinaga Y."/>
            <person name="Zwiers L.-H."/>
            <person name="Turgeon B."/>
            <person name="Goodwin S."/>
            <person name="Spatafora J."/>
            <person name="Crous P."/>
            <person name="Grigoriev I."/>
        </authorList>
    </citation>
    <scope>NUCLEOTIDE SEQUENCE</scope>
    <source>
        <strain evidence="1">CBS 122367</strain>
    </source>
</reference>
<gene>
    <name evidence="1" type="ORF">K458DRAFT_7877</name>
</gene>
<sequence length="126" mass="14276">MRYRHILDDLFANDPGNFISVTSHKGTSSRILELVGRDPELFGSQHGQIFPVLVQYSPIVDWHVLLEMDHHDHVIEGKAGRETRPGHCFRGCWGMSDYTHAFADCGIKDMHDEKAVARLLYGNESA</sequence>
<protein>
    <submittedName>
        <fullName evidence="1">Uncharacterized protein</fullName>
    </submittedName>
</protein>
<dbReference type="Proteomes" id="UP000799291">
    <property type="component" value="Unassembled WGS sequence"/>
</dbReference>
<accession>A0A6G1JNW2</accession>
<evidence type="ECO:0000313" key="2">
    <source>
        <dbReference type="Proteomes" id="UP000799291"/>
    </source>
</evidence>
<organism evidence="1 2">
    <name type="scientific">Lentithecium fluviatile CBS 122367</name>
    <dbReference type="NCBI Taxonomy" id="1168545"/>
    <lineage>
        <taxon>Eukaryota</taxon>
        <taxon>Fungi</taxon>
        <taxon>Dikarya</taxon>
        <taxon>Ascomycota</taxon>
        <taxon>Pezizomycotina</taxon>
        <taxon>Dothideomycetes</taxon>
        <taxon>Pleosporomycetidae</taxon>
        <taxon>Pleosporales</taxon>
        <taxon>Massarineae</taxon>
        <taxon>Lentitheciaceae</taxon>
        <taxon>Lentithecium</taxon>
    </lineage>
</organism>
<keyword evidence="2" id="KW-1185">Reference proteome</keyword>
<evidence type="ECO:0000313" key="1">
    <source>
        <dbReference type="EMBL" id="KAF2691931.1"/>
    </source>
</evidence>
<name>A0A6G1JNW2_9PLEO</name>
<dbReference type="AlphaFoldDB" id="A0A6G1JNW2"/>
<dbReference type="EMBL" id="MU005569">
    <property type="protein sequence ID" value="KAF2691931.1"/>
    <property type="molecule type" value="Genomic_DNA"/>
</dbReference>
<dbReference type="OrthoDB" id="496981at2759"/>